<name>A0A0P7AFF8_9FLAO</name>
<protein>
    <submittedName>
        <fullName evidence="4">Regulatory protein TetR</fullName>
    </submittedName>
</protein>
<dbReference type="InterPro" id="IPR001647">
    <property type="entry name" value="HTH_TetR"/>
</dbReference>
<dbReference type="InterPro" id="IPR009057">
    <property type="entry name" value="Homeodomain-like_sf"/>
</dbReference>
<evidence type="ECO:0000256" key="2">
    <source>
        <dbReference type="PROSITE-ProRule" id="PRU00335"/>
    </source>
</evidence>
<dbReference type="GO" id="GO:0003677">
    <property type="term" value="F:DNA binding"/>
    <property type="evidence" value="ECO:0007669"/>
    <property type="project" value="UniProtKB-UniRule"/>
</dbReference>
<feature type="domain" description="HTH tetR-type" evidence="3">
    <location>
        <begin position="13"/>
        <end position="73"/>
    </location>
</feature>
<dbReference type="RefSeq" id="WP_054558860.1">
    <property type="nucleotide sequence ID" value="NZ_LDJX01000003.1"/>
</dbReference>
<evidence type="ECO:0000313" key="5">
    <source>
        <dbReference type="Proteomes" id="UP000050280"/>
    </source>
</evidence>
<accession>A0A0P7AFF8</accession>
<reference evidence="4 5" key="1">
    <citation type="submission" date="2015-09" db="EMBL/GenBank/DDBJ databases">
        <title>Genome sequence of the marine flavobacterium Croceitalea dokdonensis DOKDO 023 that contains proton- and sodium-pumping rhodopsins.</title>
        <authorList>
            <person name="Kwon S.-K."/>
            <person name="Lee H.K."/>
            <person name="Kwak M.-J."/>
            <person name="Kim J.F."/>
        </authorList>
    </citation>
    <scope>NUCLEOTIDE SEQUENCE [LARGE SCALE GENOMIC DNA]</scope>
    <source>
        <strain evidence="4 5">DOKDO 023</strain>
    </source>
</reference>
<gene>
    <name evidence="4" type="ORF">I595_1699</name>
</gene>
<dbReference type="PRINTS" id="PR00455">
    <property type="entry name" value="HTHTETR"/>
</dbReference>
<dbReference type="InterPro" id="IPR023772">
    <property type="entry name" value="DNA-bd_HTH_TetR-type_CS"/>
</dbReference>
<dbReference type="STRING" id="1300341.I595_1699"/>
<dbReference type="AlphaFoldDB" id="A0A0P7AFF8"/>
<dbReference type="EMBL" id="LDJX01000003">
    <property type="protein sequence ID" value="KPM32050.1"/>
    <property type="molecule type" value="Genomic_DNA"/>
</dbReference>
<dbReference type="InterPro" id="IPR050624">
    <property type="entry name" value="HTH-type_Tx_Regulator"/>
</dbReference>
<keyword evidence="5" id="KW-1185">Reference proteome</keyword>
<dbReference type="Proteomes" id="UP000050280">
    <property type="component" value="Unassembled WGS sequence"/>
</dbReference>
<evidence type="ECO:0000256" key="1">
    <source>
        <dbReference type="ARBA" id="ARBA00023125"/>
    </source>
</evidence>
<comment type="caution">
    <text evidence="4">The sequence shown here is derived from an EMBL/GenBank/DDBJ whole genome shotgun (WGS) entry which is preliminary data.</text>
</comment>
<dbReference type="PROSITE" id="PS01081">
    <property type="entry name" value="HTH_TETR_1"/>
    <property type="match status" value="1"/>
</dbReference>
<dbReference type="OrthoDB" id="9789566at2"/>
<dbReference type="Gene3D" id="1.10.357.10">
    <property type="entry name" value="Tetracycline Repressor, domain 2"/>
    <property type="match status" value="1"/>
</dbReference>
<dbReference type="PANTHER" id="PTHR43479:SF11">
    <property type="entry name" value="ACREF_ENVCD OPERON REPRESSOR-RELATED"/>
    <property type="match status" value="1"/>
</dbReference>
<sequence>MPRTLEQNKKIKEASKKRIMEAALKVFGEYGFDGASVSQIAREAGISTGLMYNYFASKDDLVLTIVDDFLEHHFGEWGKKISDAQTPYDKLVVAVDRYVIPLQEDVNKWRLIRELSVRKEFKDEFWNIVSPIRNVYAKQLESLYLQLGEDPVKGFWGLQTFLEGVASCYCSYGEKYPIQQIRNQYLKGYRQKLYE</sequence>
<evidence type="ECO:0000313" key="4">
    <source>
        <dbReference type="EMBL" id="KPM32050.1"/>
    </source>
</evidence>
<feature type="DNA-binding region" description="H-T-H motif" evidence="2">
    <location>
        <begin position="36"/>
        <end position="55"/>
    </location>
</feature>
<keyword evidence="1 2" id="KW-0238">DNA-binding</keyword>
<dbReference type="SUPFAM" id="SSF46689">
    <property type="entry name" value="Homeodomain-like"/>
    <property type="match status" value="1"/>
</dbReference>
<dbReference type="PROSITE" id="PS50977">
    <property type="entry name" value="HTH_TETR_2"/>
    <property type="match status" value="1"/>
</dbReference>
<dbReference type="PANTHER" id="PTHR43479">
    <property type="entry name" value="ACREF/ENVCD OPERON REPRESSOR-RELATED"/>
    <property type="match status" value="1"/>
</dbReference>
<organism evidence="4 5">
    <name type="scientific">Croceitalea dokdonensis DOKDO 023</name>
    <dbReference type="NCBI Taxonomy" id="1300341"/>
    <lineage>
        <taxon>Bacteria</taxon>
        <taxon>Pseudomonadati</taxon>
        <taxon>Bacteroidota</taxon>
        <taxon>Flavobacteriia</taxon>
        <taxon>Flavobacteriales</taxon>
        <taxon>Flavobacteriaceae</taxon>
        <taxon>Croceitalea</taxon>
    </lineage>
</organism>
<dbReference type="Pfam" id="PF00440">
    <property type="entry name" value="TetR_N"/>
    <property type="match status" value="1"/>
</dbReference>
<evidence type="ECO:0000259" key="3">
    <source>
        <dbReference type="PROSITE" id="PS50977"/>
    </source>
</evidence>
<proteinExistence type="predicted"/>